<evidence type="ECO:0000313" key="1">
    <source>
        <dbReference type="EMBL" id="MBV7270721.1"/>
    </source>
</evidence>
<dbReference type="Proteomes" id="UP001138894">
    <property type="component" value="Unassembled WGS sequence"/>
</dbReference>
<reference evidence="1" key="1">
    <citation type="submission" date="2021-04" db="EMBL/GenBank/DDBJ databases">
        <authorList>
            <person name="Pira H."/>
            <person name="Risdian C."/>
            <person name="Wink J."/>
        </authorList>
    </citation>
    <scope>NUCLEOTIDE SEQUENCE</scope>
    <source>
        <strain evidence="1">WHY3</strain>
    </source>
</reference>
<name>A0A9X1FBB8_9FLAO</name>
<dbReference type="AlphaFoldDB" id="A0A9X1FBB8"/>
<proteinExistence type="predicted"/>
<dbReference type="RefSeq" id="WP_218547992.1">
    <property type="nucleotide sequence ID" value="NZ_JAGSPD010000026.1"/>
</dbReference>
<accession>A0A9X1FBB8</accession>
<evidence type="ECO:0000313" key="2">
    <source>
        <dbReference type="Proteomes" id="UP001138894"/>
    </source>
</evidence>
<dbReference type="EMBL" id="JAGSPD010000026">
    <property type="protein sequence ID" value="MBV7270721.1"/>
    <property type="molecule type" value="Genomic_DNA"/>
</dbReference>
<keyword evidence="2" id="KW-1185">Reference proteome</keyword>
<sequence length="56" mass="6861">MGTAYYNYGKVVSKEEFDKERNRIIAERIKEAENDENLIDDEDLDFYLRELRKLWD</sequence>
<protein>
    <submittedName>
        <fullName evidence="1">Uncharacterized protein</fullName>
    </submittedName>
</protein>
<comment type="caution">
    <text evidence="1">The sequence shown here is derived from an EMBL/GenBank/DDBJ whole genome shotgun (WGS) entry which is preliminary data.</text>
</comment>
<gene>
    <name evidence="1" type="ORF">KCG49_16150</name>
</gene>
<organism evidence="1 2">
    <name type="scientific">Winogradskyella luteola</name>
    <dbReference type="NCBI Taxonomy" id="2828330"/>
    <lineage>
        <taxon>Bacteria</taxon>
        <taxon>Pseudomonadati</taxon>
        <taxon>Bacteroidota</taxon>
        <taxon>Flavobacteriia</taxon>
        <taxon>Flavobacteriales</taxon>
        <taxon>Flavobacteriaceae</taxon>
        <taxon>Winogradskyella</taxon>
    </lineage>
</organism>